<keyword evidence="1" id="KW-0240">DNA-directed RNA polymerase</keyword>
<evidence type="ECO:0000313" key="1">
    <source>
        <dbReference type="EMBL" id="KAH9783320.1"/>
    </source>
</evidence>
<dbReference type="EMBL" id="CM039172">
    <property type="protein sequence ID" value="KAH9783320.1"/>
    <property type="molecule type" value="Genomic_DNA"/>
</dbReference>
<keyword evidence="1" id="KW-0804">Transcription</keyword>
<proteinExistence type="predicted"/>
<sequence>MGASSNAKEDIAMSSKGENISGQDDMDSDDNGFIDPTSLRDLGEEFLKTFCRKAAVSFFNEYGLVSHQINSYNEFIKNGLQKAFDSFGETIVEPGYDPSKKGEGEWRYASMRFGQVTLDKPSFFAGNGGDEHDMFPRHARLQNMTYSSRMKVKVQFQVYTQKRVTSDKFKTGREQYIQKEVLSDEATDIIIGRIPVMVKSDLCWMKGVEKGDCDFDHGGYFIIKGAEKVFVAQEQICLKRLWVSNSMGWTVAYKSENKRNRLIVRLVDMSKFEDIKGGEKVLSVYFLSTEIPIWILFFALGVSSDKEIVNLIDFTCEDCSILNILFASIHDADNKCDEFRKGRNALKYVDKLIKGTTFPPGESTEECMNTYLFPSLHGTKQKARFLGYMVKCLLQAYSGRRKCDNRDDFRNKRLELAGELLERELKVHIAHARKRMAKALQRDLYGDRTVRPIEYYLDASILTNGLSRAFSTGAWSHPFKRTERISGIVANLGRANPLQTLVDLRRTRQQVQYTGKVGDARYPW</sequence>
<comment type="caution">
    <text evidence="1">The sequence shown here is derived from an EMBL/GenBank/DDBJ whole genome shotgun (WGS) entry which is preliminary data.</text>
</comment>
<organism evidence="1 2">
    <name type="scientific">Citrus sinensis</name>
    <name type="common">Sweet orange</name>
    <name type="synonym">Citrus aurantium var. sinensis</name>
    <dbReference type="NCBI Taxonomy" id="2711"/>
    <lineage>
        <taxon>Eukaryota</taxon>
        <taxon>Viridiplantae</taxon>
        <taxon>Streptophyta</taxon>
        <taxon>Embryophyta</taxon>
        <taxon>Tracheophyta</taxon>
        <taxon>Spermatophyta</taxon>
        <taxon>Magnoliopsida</taxon>
        <taxon>eudicotyledons</taxon>
        <taxon>Gunneridae</taxon>
        <taxon>Pentapetalae</taxon>
        <taxon>rosids</taxon>
        <taxon>malvids</taxon>
        <taxon>Sapindales</taxon>
        <taxon>Rutaceae</taxon>
        <taxon>Aurantioideae</taxon>
        <taxon>Citrus</taxon>
    </lineage>
</organism>
<dbReference type="Proteomes" id="UP000829398">
    <property type="component" value="Chromosome 3"/>
</dbReference>
<keyword evidence="2" id="KW-1185">Reference proteome</keyword>
<protein>
    <submittedName>
        <fullName evidence="1">DNA-directed RNA polymerases IV and V subunit 2</fullName>
    </submittedName>
</protein>
<gene>
    <name evidence="1" type="ORF">KPL71_009264</name>
</gene>
<reference evidence="2" key="1">
    <citation type="journal article" date="2023" name="Hortic. Res.">
        <title>A chromosome-level phased genome enabling allele-level studies in sweet orange: a case study on citrus Huanglongbing tolerance.</title>
        <authorList>
            <person name="Wu B."/>
            <person name="Yu Q."/>
            <person name="Deng Z."/>
            <person name="Duan Y."/>
            <person name="Luo F."/>
            <person name="Gmitter F. Jr."/>
        </authorList>
    </citation>
    <scope>NUCLEOTIDE SEQUENCE [LARGE SCALE GENOMIC DNA]</scope>
    <source>
        <strain evidence="2">cv. Valencia</strain>
    </source>
</reference>
<evidence type="ECO:0000313" key="2">
    <source>
        <dbReference type="Proteomes" id="UP000829398"/>
    </source>
</evidence>
<name>A0ACB8MD02_CITSI</name>
<accession>A0ACB8MD02</accession>